<dbReference type="Proteomes" id="UP000813461">
    <property type="component" value="Unassembled WGS sequence"/>
</dbReference>
<name>A0A8K0VW03_9PLEO</name>
<proteinExistence type="predicted"/>
<dbReference type="AlphaFoldDB" id="A0A8K0VW03"/>
<evidence type="ECO:0000313" key="2">
    <source>
        <dbReference type="Proteomes" id="UP000813461"/>
    </source>
</evidence>
<organism evidence="1 2">
    <name type="scientific">Paraphoma chrysanthemicola</name>
    <dbReference type="NCBI Taxonomy" id="798071"/>
    <lineage>
        <taxon>Eukaryota</taxon>
        <taxon>Fungi</taxon>
        <taxon>Dikarya</taxon>
        <taxon>Ascomycota</taxon>
        <taxon>Pezizomycotina</taxon>
        <taxon>Dothideomycetes</taxon>
        <taxon>Pleosporomycetidae</taxon>
        <taxon>Pleosporales</taxon>
        <taxon>Pleosporineae</taxon>
        <taxon>Phaeosphaeriaceae</taxon>
        <taxon>Paraphoma</taxon>
    </lineage>
</organism>
<sequence length="232" mass="26748">MQRRLQRPSPIFHRWANLPTDLKLQILDAILVKNRIRGMKPPLHRYYTQTTGIVSLLCASKEMRDLAYRSYYRHGVVLVRGEMGKDDRKPMLLPSLGAAIYVPRVEVHLYTEYRCKNGASSEYDYRYELVEFLESSHRLVRFTNMSSLKIVWEVNYNCLKHVDGWWNRLEKLTGPFPVPFVLVVIQGFRCDGTKGNGPACPHDCTARVAKALEKLFGSSSSGRLAIGYRDNH</sequence>
<gene>
    <name evidence="1" type="ORF">FB567DRAFT_594921</name>
</gene>
<accession>A0A8K0VW03</accession>
<reference evidence="1" key="1">
    <citation type="journal article" date="2021" name="Nat. Commun.">
        <title>Genetic determinants of endophytism in the Arabidopsis root mycobiome.</title>
        <authorList>
            <person name="Mesny F."/>
            <person name="Miyauchi S."/>
            <person name="Thiergart T."/>
            <person name="Pickel B."/>
            <person name="Atanasova L."/>
            <person name="Karlsson M."/>
            <person name="Huettel B."/>
            <person name="Barry K.W."/>
            <person name="Haridas S."/>
            <person name="Chen C."/>
            <person name="Bauer D."/>
            <person name="Andreopoulos W."/>
            <person name="Pangilinan J."/>
            <person name="LaButti K."/>
            <person name="Riley R."/>
            <person name="Lipzen A."/>
            <person name="Clum A."/>
            <person name="Drula E."/>
            <person name="Henrissat B."/>
            <person name="Kohler A."/>
            <person name="Grigoriev I.V."/>
            <person name="Martin F.M."/>
            <person name="Hacquard S."/>
        </authorList>
    </citation>
    <scope>NUCLEOTIDE SEQUENCE</scope>
    <source>
        <strain evidence="1">MPI-SDFR-AT-0120</strain>
    </source>
</reference>
<evidence type="ECO:0000313" key="1">
    <source>
        <dbReference type="EMBL" id="KAH7082448.1"/>
    </source>
</evidence>
<dbReference type="EMBL" id="JAGMVJ010000014">
    <property type="protein sequence ID" value="KAH7082448.1"/>
    <property type="molecule type" value="Genomic_DNA"/>
</dbReference>
<comment type="caution">
    <text evidence="1">The sequence shown here is derived from an EMBL/GenBank/DDBJ whole genome shotgun (WGS) entry which is preliminary data.</text>
</comment>
<protein>
    <submittedName>
        <fullName evidence="1">Uncharacterized protein</fullName>
    </submittedName>
</protein>
<keyword evidence="2" id="KW-1185">Reference proteome</keyword>